<organism evidence="1 2">
    <name type="scientific">Rhododendron molle</name>
    <name type="common">Chinese azalea</name>
    <name type="synonym">Azalea mollis</name>
    <dbReference type="NCBI Taxonomy" id="49168"/>
    <lineage>
        <taxon>Eukaryota</taxon>
        <taxon>Viridiplantae</taxon>
        <taxon>Streptophyta</taxon>
        <taxon>Embryophyta</taxon>
        <taxon>Tracheophyta</taxon>
        <taxon>Spermatophyta</taxon>
        <taxon>Magnoliopsida</taxon>
        <taxon>eudicotyledons</taxon>
        <taxon>Gunneridae</taxon>
        <taxon>Pentapetalae</taxon>
        <taxon>asterids</taxon>
        <taxon>Ericales</taxon>
        <taxon>Ericaceae</taxon>
        <taxon>Ericoideae</taxon>
        <taxon>Rhodoreae</taxon>
        <taxon>Rhododendron</taxon>
    </lineage>
</organism>
<name>A0ACC0MNW5_RHOML</name>
<dbReference type="Proteomes" id="UP001062846">
    <property type="component" value="Chromosome 8"/>
</dbReference>
<keyword evidence="2" id="KW-1185">Reference proteome</keyword>
<comment type="caution">
    <text evidence="1">The sequence shown here is derived from an EMBL/GenBank/DDBJ whole genome shotgun (WGS) entry which is preliminary data.</text>
</comment>
<accession>A0ACC0MNW5</accession>
<protein>
    <submittedName>
        <fullName evidence="1">Uncharacterized protein</fullName>
    </submittedName>
</protein>
<reference evidence="1" key="1">
    <citation type="submission" date="2022-02" db="EMBL/GenBank/DDBJ databases">
        <title>Plant Genome Project.</title>
        <authorList>
            <person name="Zhang R.-G."/>
        </authorList>
    </citation>
    <scope>NUCLEOTIDE SEQUENCE</scope>
    <source>
        <strain evidence="1">AT1</strain>
    </source>
</reference>
<evidence type="ECO:0000313" key="1">
    <source>
        <dbReference type="EMBL" id="KAI8542314.1"/>
    </source>
</evidence>
<proteinExistence type="predicted"/>
<evidence type="ECO:0000313" key="2">
    <source>
        <dbReference type="Proteomes" id="UP001062846"/>
    </source>
</evidence>
<gene>
    <name evidence="1" type="ORF">RHMOL_Rhmol08G0128600</name>
</gene>
<dbReference type="EMBL" id="CM046395">
    <property type="protein sequence ID" value="KAI8542314.1"/>
    <property type="molecule type" value="Genomic_DNA"/>
</dbReference>
<sequence>MRFVRWEDTMRLGISCQKQGMKVCLFSNLKWPQDVELVALVKRLYSLLTIKDSAANVPRNLEARRRLEFFKNSLFMNMPPAKLVHEMLSFSLAELQKKNEDGISILFYLQKMYPDEWRNFLARIGRNENSVDSDLFDSPSDILELLFWASYRGQTLARTLRGMMYYRKALMLQTYLERTTAGDMEAAVYSKDAPDTQGFELSREARVHADLKFTYVVTCQIYGKQKEENKPEAADIALLMQRQVISLLHVRNEALQVAFIDVVETLKDGRVHTEYYSKLVKADINGKDKEIYSIKLPGNPKLGEGKPENQNHAVIFTRGNAVQTLDMNQDNYFQEALKMRNLLEELHCDHGIRPATILGAREHVFTGSLIQGSIRLCVREMLLTMNTFRLLVWKITDFKSSSTCVHCVSCTFCSVNPDRALLTYVELTVLTVYIFLYGKAYLALSGVGEDVQSRAEVMDNAALNAQFLFQIGIFTTVPMILGFILEQGFLRVLSGVGEDVQSRAEVMDNAALNAQFLFQIGIFTAVPMILGFIVEQGFLRAVVSLSLCSFSSVLSSSHSPWAQERIVSVALFTMVVQGISLQYQATGRGFVVRHVRFAENYRLYSRRHLLKSSYCFLCNVFRLEDVLLLVVYLACGYNQGGALSYILLSLSSWFMALSWLFAPYLFNPSGFEWQKTVEDFRDWTNWLLYRGGIGVMKGQESWEAWWDEELNITGGDNRKNRAAYTREGRKQLFAILQSSGNLFSIRSCNTIGGSVCSEALCVMS</sequence>